<reference evidence="3" key="1">
    <citation type="journal article" date="2008" name="Nat. Genet.">
        <title>The Pristionchus pacificus genome provides a unique perspective on nematode lifestyle and parasitism.</title>
        <authorList>
            <person name="Dieterich C."/>
            <person name="Clifton S.W."/>
            <person name="Schuster L.N."/>
            <person name="Chinwalla A."/>
            <person name="Delehaunty K."/>
            <person name="Dinkelacker I."/>
            <person name="Fulton L."/>
            <person name="Fulton R."/>
            <person name="Godfrey J."/>
            <person name="Minx P."/>
            <person name="Mitreva M."/>
            <person name="Roeseler W."/>
            <person name="Tian H."/>
            <person name="Witte H."/>
            <person name="Yang S.P."/>
            <person name="Wilson R.K."/>
            <person name="Sommer R.J."/>
        </authorList>
    </citation>
    <scope>NUCLEOTIDE SEQUENCE [LARGE SCALE GENOMIC DNA]</scope>
    <source>
        <strain evidence="3">PS312</strain>
    </source>
</reference>
<protein>
    <submittedName>
        <fullName evidence="2">Uncharacterized protein</fullName>
    </submittedName>
</protein>
<gene>
    <name evidence="2" type="primary">WBGene00275532</name>
</gene>
<dbReference type="InterPro" id="IPR050976">
    <property type="entry name" value="Snaclec"/>
</dbReference>
<proteinExistence type="predicted"/>
<name>A0A2A6BSK7_PRIPA</name>
<evidence type="ECO:0000313" key="2">
    <source>
        <dbReference type="EnsemblMetazoa" id="PPA37163.1"/>
    </source>
</evidence>
<reference evidence="2" key="2">
    <citation type="submission" date="2022-06" db="UniProtKB">
        <authorList>
            <consortium name="EnsemblMetazoa"/>
        </authorList>
    </citation>
    <scope>IDENTIFICATION</scope>
    <source>
        <strain evidence="2">PS312</strain>
    </source>
</reference>
<keyword evidence="3" id="KW-1185">Reference proteome</keyword>
<organism evidence="2 3">
    <name type="scientific">Pristionchus pacificus</name>
    <name type="common">Parasitic nematode worm</name>
    <dbReference type="NCBI Taxonomy" id="54126"/>
    <lineage>
        <taxon>Eukaryota</taxon>
        <taxon>Metazoa</taxon>
        <taxon>Ecdysozoa</taxon>
        <taxon>Nematoda</taxon>
        <taxon>Chromadorea</taxon>
        <taxon>Rhabditida</taxon>
        <taxon>Rhabditina</taxon>
        <taxon>Diplogasteromorpha</taxon>
        <taxon>Diplogasteroidea</taxon>
        <taxon>Neodiplogasteridae</taxon>
        <taxon>Pristionchus</taxon>
    </lineage>
</organism>
<evidence type="ECO:0000256" key="1">
    <source>
        <dbReference type="ARBA" id="ARBA00023157"/>
    </source>
</evidence>
<dbReference type="PANTHER" id="PTHR22991:SF40">
    <property type="entry name" value="PROTEIN CBG13490"/>
    <property type="match status" value="1"/>
</dbReference>
<evidence type="ECO:0000313" key="3">
    <source>
        <dbReference type="Proteomes" id="UP000005239"/>
    </source>
</evidence>
<dbReference type="AlphaFoldDB" id="A0A2A6BSK7"/>
<dbReference type="OrthoDB" id="10009301at2759"/>
<dbReference type="Gene3D" id="2.60.120.290">
    <property type="entry name" value="Spermadhesin, CUB domain"/>
    <property type="match status" value="1"/>
</dbReference>
<accession>A0A8R1YZA6</accession>
<dbReference type="Proteomes" id="UP000005239">
    <property type="component" value="Unassembled WGS sequence"/>
</dbReference>
<accession>A0A2A6BSK7</accession>
<dbReference type="PANTHER" id="PTHR22991">
    <property type="entry name" value="PROTEIN CBG13490"/>
    <property type="match status" value="1"/>
</dbReference>
<sequence>MMKLLLIAIVLQVVNGSDAVSVGPVMMSTMSNPGGSGNGGVVTVGPVMMSTMKQGGRNINGQNDAVTVGPVMMSTQSNEGSPSKIPTCLTVHRMEEKTIISPGFPYRTRGPCDFKFSAALGKRVEAQIVWLDANACCDTLTLLDGSGPKDNVVATLTGRLQNATVQLWKTNVMGVQWRPNAGVNVQGVMVTFREVE</sequence>
<dbReference type="EnsemblMetazoa" id="PPA37163.1">
    <property type="protein sequence ID" value="PPA37163.1"/>
    <property type="gene ID" value="WBGene00275532"/>
</dbReference>
<keyword evidence="1" id="KW-1015">Disulfide bond</keyword>
<dbReference type="InterPro" id="IPR035914">
    <property type="entry name" value="Sperma_CUB_dom_sf"/>
</dbReference>
<dbReference type="SUPFAM" id="SSF49854">
    <property type="entry name" value="Spermadhesin, CUB domain"/>
    <property type="match status" value="1"/>
</dbReference>